<comment type="pathway">
    <text evidence="1 11 12">Metabolic intermediate biosynthesis; chorismate biosynthesis; chorismate from D-erythrose 4-phosphate and phosphoenolpyruvate: step 7/7.</text>
</comment>
<gene>
    <name evidence="11" type="primary">aroC</name>
    <name evidence="13" type="ORF">SAMN02745716_1525</name>
</gene>
<comment type="function">
    <text evidence="11">Catalyzes the anti-1,4-elimination of the C-3 phosphate and the C-6 proR hydrogen from 5-enolpyruvylshikimate-3-phosphate (EPSP) to yield chorismate, which is the branch point compound that serves as the starting substrate for the three terminal pathways of aromatic amino acid biosynthesis. This reaction introduces a second double bond into the aromatic ring system.</text>
</comment>
<dbReference type="GO" id="GO:0009423">
    <property type="term" value="P:chorismate biosynthetic process"/>
    <property type="evidence" value="ECO:0007669"/>
    <property type="project" value="UniProtKB-UniRule"/>
</dbReference>
<dbReference type="GO" id="GO:0008652">
    <property type="term" value="P:amino acid biosynthetic process"/>
    <property type="evidence" value="ECO:0007669"/>
    <property type="project" value="UniProtKB-KW"/>
</dbReference>
<comment type="similarity">
    <text evidence="2 11 12">Belongs to the chorismate synthase family.</text>
</comment>
<dbReference type="Pfam" id="PF01264">
    <property type="entry name" value="Chorismate_synt"/>
    <property type="match status" value="1"/>
</dbReference>
<comment type="subunit">
    <text evidence="11">Homotetramer.</text>
</comment>
<dbReference type="GO" id="GO:0005829">
    <property type="term" value="C:cytosol"/>
    <property type="evidence" value="ECO:0007669"/>
    <property type="project" value="TreeGrafter"/>
</dbReference>
<keyword evidence="10 11" id="KW-0456">Lyase</keyword>
<keyword evidence="9 11" id="KW-0057">Aromatic amino acid biosynthesis</keyword>
<dbReference type="UniPathway" id="UPA00053">
    <property type="reaction ID" value="UER00090"/>
</dbReference>
<dbReference type="HAMAP" id="MF_00300">
    <property type="entry name" value="Chorismate_synth"/>
    <property type="match status" value="1"/>
</dbReference>
<dbReference type="PIRSF" id="PIRSF001456">
    <property type="entry name" value="Chorismate_synth"/>
    <property type="match status" value="1"/>
</dbReference>
<dbReference type="PANTHER" id="PTHR21085:SF0">
    <property type="entry name" value="CHORISMATE SYNTHASE"/>
    <property type="match status" value="1"/>
</dbReference>
<dbReference type="AlphaFoldDB" id="A0A1H6FVH5"/>
<feature type="binding site" evidence="11">
    <location>
        <begin position="129"/>
        <end position="131"/>
    </location>
    <ligand>
        <name>FMN</name>
        <dbReference type="ChEBI" id="CHEBI:58210"/>
    </ligand>
</feature>
<evidence type="ECO:0000256" key="10">
    <source>
        <dbReference type="ARBA" id="ARBA00023239"/>
    </source>
</evidence>
<keyword evidence="5 11" id="KW-0285">Flavoprotein</keyword>
<protein>
    <recommendedName>
        <fullName evidence="3 11">Chorismate synthase</fullName>
        <shortName evidence="11">CS</shortName>
        <ecNumber evidence="3 11">4.2.3.5</ecNumber>
    </recommendedName>
    <alternativeName>
        <fullName evidence="11">5-enolpyruvylshikimate-3-phosphate phospholyase</fullName>
    </alternativeName>
</protein>
<dbReference type="EC" id="4.2.3.5" evidence="3 11"/>
<evidence type="ECO:0000256" key="3">
    <source>
        <dbReference type="ARBA" id="ARBA00013036"/>
    </source>
</evidence>
<dbReference type="InterPro" id="IPR020541">
    <property type="entry name" value="Chorismate_synthase_CS"/>
</dbReference>
<keyword evidence="6 11" id="KW-0288">FMN</keyword>
<dbReference type="Gene3D" id="3.60.150.10">
    <property type="entry name" value="Chorismate synthase AroC"/>
    <property type="match status" value="1"/>
</dbReference>
<dbReference type="NCBIfam" id="TIGR00033">
    <property type="entry name" value="aroC"/>
    <property type="match status" value="1"/>
</dbReference>
<keyword evidence="7 11" id="KW-0274">FAD</keyword>
<dbReference type="CDD" id="cd07304">
    <property type="entry name" value="Chorismate_synthase"/>
    <property type="match status" value="1"/>
</dbReference>
<feature type="binding site" evidence="11">
    <location>
        <begin position="249"/>
        <end position="250"/>
    </location>
    <ligand>
        <name>FMN</name>
        <dbReference type="ChEBI" id="CHEBI:58210"/>
    </ligand>
</feature>
<evidence type="ECO:0000256" key="4">
    <source>
        <dbReference type="ARBA" id="ARBA00022605"/>
    </source>
</evidence>
<dbReference type="PANTHER" id="PTHR21085">
    <property type="entry name" value="CHORISMATE SYNTHASE"/>
    <property type="match status" value="1"/>
</dbReference>
<evidence type="ECO:0000256" key="8">
    <source>
        <dbReference type="ARBA" id="ARBA00022857"/>
    </source>
</evidence>
<dbReference type="PROSITE" id="PS00788">
    <property type="entry name" value="CHORISMATE_SYNTHASE_2"/>
    <property type="match status" value="1"/>
</dbReference>
<dbReference type="SUPFAM" id="SSF103263">
    <property type="entry name" value="Chorismate synthase, AroC"/>
    <property type="match status" value="1"/>
</dbReference>
<dbReference type="STRING" id="29539.SAMN02745716_1525"/>
<dbReference type="RefSeq" id="WP_093117849.1">
    <property type="nucleotide sequence ID" value="NZ_FNWJ01000002.1"/>
</dbReference>
<accession>A0A1H6FVH5</accession>
<dbReference type="InterPro" id="IPR000453">
    <property type="entry name" value="Chorismate_synth"/>
</dbReference>
<feature type="binding site" evidence="11">
    <location>
        <position position="41"/>
    </location>
    <ligand>
        <name>NADP(+)</name>
        <dbReference type="ChEBI" id="CHEBI:58349"/>
    </ligand>
</feature>
<evidence type="ECO:0000256" key="11">
    <source>
        <dbReference type="HAMAP-Rule" id="MF_00300"/>
    </source>
</evidence>
<evidence type="ECO:0000256" key="1">
    <source>
        <dbReference type="ARBA" id="ARBA00005044"/>
    </source>
</evidence>
<evidence type="ECO:0000256" key="5">
    <source>
        <dbReference type="ARBA" id="ARBA00022630"/>
    </source>
</evidence>
<comment type="cofactor">
    <cofactor evidence="11 12">
        <name>FMNH2</name>
        <dbReference type="ChEBI" id="CHEBI:57618"/>
    </cofactor>
    <text evidence="11 12">Reduced FMN (FMNH(2)).</text>
</comment>
<keyword evidence="14" id="KW-1185">Reference proteome</keyword>
<evidence type="ECO:0000313" key="13">
    <source>
        <dbReference type="EMBL" id="SEH14138.1"/>
    </source>
</evidence>
<feature type="binding site" evidence="11">
    <location>
        <begin position="309"/>
        <end position="313"/>
    </location>
    <ligand>
        <name>FMN</name>
        <dbReference type="ChEBI" id="CHEBI:58210"/>
    </ligand>
</feature>
<feature type="binding site" evidence="11">
    <location>
        <position position="294"/>
    </location>
    <ligand>
        <name>FMN</name>
        <dbReference type="ChEBI" id="CHEBI:58210"/>
    </ligand>
</feature>
<dbReference type="PROSITE" id="PS00787">
    <property type="entry name" value="CHORISMATE_SYNTHASE_1"/>
    <property type="match status" value="1"/>
</dbReference>
<evidence type="ECO:0000256" key="9">
    <source>
        <dbReference type="ARBA" id="ARBA00023141"/>
    </source>
</evidence>
<keyword evidence="4 11" id="KW-0028">Amino-acid biosynthesis</keyword>
<feature type="binding site" evidence="11">
    <location>
        <position position="335"/>
    </location>
    <ligand>
        <name>FMN</name>
        <dbReference type="ChEBI" id="CHEBI:58210"/>
    </ligand>
</feature>
<feature type="binding site" evidence="11">
    <location>
        <position position="47"/>
    </location>
    <ligand>
        <name>NADP(+)</name>
        <dbReference type="ChEBI" id="CHEBI:58349"/>
    </ligand>
</feature>
<dbReference type="InterPro" id="IPR035904">
    <property type="entry name" value="Chorismate_synth_AroC_sf"/>
</dbReference>
<dbReference type="Proteomes" id="UP000222056">
    <property type="component" value="Unassembled WGS sequence"/>
</dbReference>
<reference evidence="14" key="1">
    <citation type="submission" date="2016-10" db="EMBL/GenBank/DDBJ databases">
        <authorList>
            <person name="Varghese N."/>
            <person name="Submissions S."/>
        </authorList>
    </citation>
    <scope>NUCLEOTIDE SEQUENCE [LARGE SCALE GENOMIC DNA]</scope>
    <source>
        <strain evidence="14">ATCC 35263</strain>
    </source>
</reference>
<dbReference type="NCBIfam" id="NF003793">
    <property type="entry name" value="PRK05382.1"/>
    <property type="match status" value="1"/>
</dbReference>
<comment type="catalytic activity">
    <reaction evidence="11 12">
        <text>5-O-(1-carboxyvinyl)-3-phosphoshikimate = chorismate + phosphate</text>
        <dbReference type="Rhea" id="RHEA:21020"/>
        <dbReference type="ChEBI" id="CHEBI:29748"/>
        <dbReference type="ChEBI" id="CHEBI:43474"/>
        <dbReference type="ChEBI" id="CHEBI:57701"/>
        <dbReference type="EC" id="4.2.3.5"/>
    </reaction>
</comment>
<dbReference type="FunFam" id="3.60.150.10:FF:000002">
    <property type="entry name" value="Chorismate synthase"/>
    <property type="match status" value="1"/>
</dbReference>
<evidence type="ECO:0000256" key="2">
    <source>
        <dbReference type="ARBA" id="ARBA00008014"/>
    </source>
</evidence>
<dbReference type="EMBL" id="FNWJ01000002">
    <property type="protein sequence ID" value="SEH14138.1"/>
    <property type="molecule type" value="Genomic_DNA"/>
</dbReference>
<dbReference type="GO" id="GO:0009073">
    <property type="term" value="P:aromatic amino acid family biosynthetic process"/>
    <property type="evidence" value="ECO:0007669"/>
    <property type="project" value="UniProtKB-KW"/>
</dbReference>
<dbReference type="GO" id="GO:0004107">
    <property type="term" value="F:chorismate synthase activity"/>
    <property type="evidence" value="ECO:0007669"/>
    <property type="project" value="UniProtKB-UniRule"/>
</dbReference>
<sequence>MAIRFVTAGESHGPGLTAILEGIPAGLELRREEIDRDLARRQLGHGRGGRMKIERDQVRVSAGLRHGRTLGSPLALHVDNLDYRNWEERMNPWPVETAVEEVHLPRPGHADLPGLLKYGHSDVRNVLERASARETAARVAVGAVCRALLRELGVEVRSHVVQIGSVRAAVPEELAVEDFEGVDESPVRCLDEEAGAAMVAEIDRARKANESLGGVFEVRAWGLVPGLGSHVSWDSRLDGRLAQAIMSIQAMKGVAIGDAFDVAGRVGSQAHDEIFWSQERGYWRATNRAGGLEGGMTNGEPLIVRGAMKPLPTLTRPLRSVDVVTKEPAQALRERTDSCTVPAAGVVGEAMVAVVLADAYLEKFGGDHLDDLRGALEAYKKRIGWRR</sequence>
<organism evidence="13 14">
    <name type="scientific">Thermoleophilum album</name>
    <dbReference type="NCBI Taxonomy" id="29539"/>
    <lineage>
        <taxon>Bacteria</taxon>
        <taxon>Bacillati</taxon>
        <taxon>Actinomycetota</taxon>
        <taxon>Thermoleophilia</taxon>
        <taxon>Thermoleophilales</taxon>
        <taxon>Thermoleophilaceae</taxon>
        <taxon>Thermoleophilum</taxon>
    </lineage>
</organism>
<evidence type="ECO:0000313" key="14">
    <source>
        <dbReference type="Proteomes" id="UP000222056"/>
    </source>
</evidence>
<name>A0A1H6FVH5_THEAL</name>
<evidence type="ECO:0000256" key="7">
    <source>
        <dbReference type="ARBA" id="ARBA00022827"/>
    </source>
</evidence>
<evidence type="ECO:0000256" key="12">
    <source>
        <dbReference type="RuleBase" id="RU000605"/>
    </source>
</evidence>
<keyword evidence="8 11" id="KW-0521">NADP</keyword>
<dbReference type="GO" id="GO:0010181">
    <property type="term" value="F:FMN binding"/>
    <property type="evidence" value="ECO:0007669"/>
    <property type="project" value="TreeGrafter"/>
</dbReference>
<evidence type="ECO:0000256" key="6">
    <source>
        <dbReference type="ARBA" id="ARBA00022643"/>
    </source>
</evidence>
<proteinExistence type="inferred from homology"/>